<proteinExistence type="predicted"/>
<dbReference type="Gene3D" id="3.40.190.10">
    <property type="entry name" value="Periplasmic binding protein-like II"/>
    <property type="match status" value="2"/>
</dbReference>
<evidence type="ECO:0000313" key="1">
    <source>
        <dbReference type="EMBL" id="VAW59437.1"/>
    </source>
</evidence>
<organism evidence="1">
    <name type="scientific">hydrothermal vent metagenome</name>
    <dbReference type="NCBI Taxonomy" id="652676"/>
    <lineage>
        <taxon>unclassified sequences</taxon>
        <taxon>metagenomes</taxon>
        <taxon>ecological metagenomes</taxon>
    </lineage>
</organism>
<dbReference type="AlphaFoldDB" id="A0A3B0X941"/>
<dbReference type="Pfam" id="PF12974">
    <property type="entry name" value="Phosphonate-bd"/>
    <property type="match status" value="1"/>
</dbReference>
<sequence length="274" mass="30952">MPSKKINIVLITITLAYPVSAISDYLFTAPPRETPQKGIETYQPIADYLSKSTGEKFIYRQPANWVEYSRGIQNNEYDLVFDGPHFVSWRIQYTQHSVLSKLPQLHVWRVIARSDANDIQTLDDLVGKKICAPKSPNFGMLTMMSHYSNPAREPVHIITKGWKEGFDSVVQGICVAAVMPKTNHRKFDPLLEKTRAIHTHLPYPNQAFTVSPSVPPHLQSKITRLLLSDKGQAAMSKLRDRFSHGANLISAENEEYEGISMVLSRADNFKSAVK</sequence>
<dbReference type="EMBL" id="UOFG01000082">
    <property type="protein sequence ID" value="VAW59437.1"/>
    <property type="molecule type" value="Genomic_DNA"/>
</dbReference>
<gene>
    <name evidence="1" type="ORF">MNBD_GAMMA11-49</name>
</gene>
<dbReference type="SUPFAM" id="SSF53850">
    <property type="entry name" value="Periplasmic binding protein-like II"/>
    <property type="match status" value="1"/>
</dbReference>
<name>A0A3B0X941_9ZZZZ</name>
<accession>A0A3B0X941</accession>
<protein>
    <submittedName>
        <fullName evidence="1">Uncharacterized protein</fullName>
    </submittedName>
</protein>
<reference evidence="1" key="1">
    <citation type="submission" date="2018-06" db="EMBL/GenBank/DDBJ databases">
        <authorList>
            <person name="Zhirakovskaya E."/>
        </authorList>
    </citation>
    <scope>NUCLEOTIDE SEQUENCE</scope>
</reference>